<dbReference type="AlphaFoldDB" id="A0A9D2E377"/>
<dbReference type="InterPro" id="IPR018060">
    <property type="entry name" value="HTH_AraC"/>
</dbReference>
<dbReference type="InterPro" id="IPR009057">
    <property type="entry name" value="Homeodomain-like_sf"/>
</dbReference>
<protein>
    <submittedName>
        <fullName evidence="5">AraC family transcriptional regulator</fullName>
    </submittedName>
</protein>
<keyword evidence="2" id="KW-0238">DNA-binding</keyword>
<dbReference type="Gene3D" id="1.10.10.60">
    <property type="entry name" value="Homeodomain-like"/>
    <property type="match status" value="2"/>
</dbReference>
<evidence type="ECO:0000313" key="5">
    <source>
        <dbReference type="EMBL" id="HIZ29940.1"/>
    </source>
</evidence>
<evidence type="ECO:0000259" key="4">
    <source>
        <dbReference type="PROSITE" id="PS01124"/>
    </source>
</evidence>
<reference evidence="5" key="2">
    <citation type="submission" date="2021-04" db="EMBL/GenBank/DDBJ databases">
        <authorList>
            <person name="Gilroy R."/>
        </authorList>
    </citation>
    <scope>NUCLEOTIDE SEQUENCE</scope>
    <source>
        <strain evidence="5">ChiGjej4B4-18154</strain>
    </source>
</reference>
<name>A0A9D2E377_9FIRM</name>
<dbReference type="GO" id="GO:0003700">
    <property type="term" value="F:DNA-binding transcription factor activity"/>
    <property type="evidence" value="ECO:0007669"/>
    <property type="project" value="InterPro"/>
</dbReference>
<dbReference type="SMART" id="SM00342">
    <property type="entry name" value="HTH_ARAC"/>
    <property type="match status" value="1"/>
</dbReference>
<dbReference type="PROSITE" id="PS01124">
    <property type="entry name" value="HTH_ARAC_FAMILY_2"/>
    <property type="match status" value="1"/>
</dbReference>
<reference evidence="5" key="1">
    <citation type="journal article" date="2021" name="PeerJ">
        <title>Extensive microbial diversity within the chicken gut microbiome revealed by metagenomics and culture.</title>
        <authorList>
            <person name="Gilroy R."/>
            <person name="Ravi A."/>
            <person name="Getino M."/>
            <person name="Pursley I."/>
            <person name="Horton D.L."/>
            <person name="Alikhan N.F."/>
            <person name="Baker D."/>
            <person name="Gharbi K."/>
            <person name="Hall N."/>
            <person name="Watson M."/>
            <person name="Adriaenssens E.M."/>
            <person name="Foster-Nyarko E."/>
            <person name="Jarju S."/>
            <person name="Secka A."/>
            <person name="Antonio M."/>
            <person name="Oren A."/>
            <person name="Chaudhuri R.R."/>
            <person name="La Ragione R."/>
            <person name="Hildebrand F."/>
            <person name="Pallen M.J."/>
        </authorList>
    </citation>
    <scope>NUCLEOTIDE SEQUENCE</scope>
    <source>
        <strain evidence="5">ChiGjej4B4-18154</strain>
    </source>
</reference>
<proteinExistence type="predicted"/>
<feature type="domain" description="HTH araC/xylS-type" evidence="4">
    <location>
        <begin position="301"/>
        <end position="399"/>
    </location>
</feature>
<evidence type="ECO:0000313" key="6">
    <source>
        <dbReference type="Proteomes" id="UP000824035"/>
    </source>
</evidence>
<keyword evidence="3" id="KW-0804">Transcription</keyword>
<evidence type="ECO:0000256" key="3">
    <source>
        <dbReference type="ARBA" id="ARBA00023163"/>
    </source>
</evidence>
<accession>A0A9D2E377</accession>
<dbReference type="Pfam" id="PF12833">
    <property type="entry name" value="HTH_18"/>
    <property type="match status" value="1"/>
</dbReference>
<keyword evidence="1" id="KW-0805">Transcription regulation</keyword>
<gene>
    <name evidence="5" type="ORF">H9813_01715</name>
</gene>
<dbReference type="EMBL" id="DXBV01000018">
    <property type="protein sequence ID" value="HIZ29940.1"/>
    <property type="molecule type" value="Genomic_DNA"/>
</dbReference>
<dbReference type="PANTHER" id="PTHR43280">
    <property type="entry name" value="ARAC-FAMILY TRANSCRIPTIONAL REGULATOR"/>
    <property type="match status" value="1"/>
</dbReference>
<dbReference type="PANTHER" id="PTHR43280:SF28">
    <property type="entry name" value="HTH-TYPE TRANSCRIPTIONAL ACTIVATOR RHAS"/>
    <property type="match status" value="1"/>
</dbReference>
<organism evidence="5 6">
    <name type="scientific">Candidatus Allofournierella merdipullorum</name>
    <dbReference type="NCBI Taxonomy" id="2838595"/>
    <lineage>
        <taxon>Bacteria</taxon>
        <taxon>Bacillati</taxon>
        <taxon>Bacillota</taxon>
        <taxon>Clostridia</taxon>
        <taxon>Eubacteriales</taxon>
        <taxon>Oscillospiraceae</taxon>
        <taxon>Allofournierella</taxon>
    </lineage>
</organism>
<dbReference type="SUPFAM" id="SSF46689">
    <property type="entry name" value="Homeodomain-like"/>
    <property type="match status" value="2"/>
</dbReference>
<comment type="caution">
    <text evidence="5">The sequence shown here is derived from an EMBL/GenBank/DDBJ whole genome shotgun (WGS) entry which is preliminary data.</text>
</comment>
<sequence length="399" mass="44970">MEVFQSMALLAELVQCGGPIFTWCYDEKGTLLRSNCPDEAFLSGVFDLFGCKQQMMEYGADHDSPITLGTALGILWAAAFEKENGRLKRAWVIGPVFYQDVSMRGIEQGLHYYNRLETSVFWTMHLQQILAKIPVVQNTILHRYTLMMHYCLTGEHLTVSDINSEALPQVTDALQQPAHDRHKVWMAEQGLLQMVRTGDLNYKQALSNSMSLSAGVPVHSDDALRQSKISVIVFTSLVCRAAIEGGLSPEEANALGDNYIQAAESAKTLGDLNPLSLMMYDDFICRVHKCRTNPKLSRPVQQCVDYIEMHLDQKIRAADLAAVVGYTEYYLTHKFKAETGLCINNYIKFAKIERAKVLLKSTDQTVQEIAASLCFSTRNYFSRIFQEVTGQTPMEYREG</sequence>
<evidence type="ECO:0000256" key="2">
    <source>
        <dbReference type="ARBA" id="ARBA00023125"/>
    </source>
</evidence>
<evidence type="ECO:0000256" key="1">
    <source>
        <dbReference type="ARBA" id="ARBA00023015"/>
    </source>
</evidence>
<dbReference type="Proteomes" id="UP000824035">
    <property type="component" value="Unassembled WGS sequence"/>
</dbReference>
<dbReference type="GO" id="GO:0043565">
    <property type="term" value="F:sequence-specific DNA binding"/>
    <property type="evidence" value="ECO:0007669"/>
    <property type="project" value="InterPro"/>
</dbReference>